<dbReference type="SMART" id="SM00160">
    <property type="entry name" value="RanBD"/>
    <property type="match status" value="1"/>
</dbReference>
<dbReference type="InterPro" id="IPR045255">
    <property type="entry name" value="RanBP1-like"/>
</dbReference>
<feature type="region of interest" description="Disordered" evidence="3">
    <location>
        <begin position="286"/>
        <end position="308"/>
    </location>
</feature>
<evidence type="ECO:0000259" key="4">
    <source>
        <dbReference type="PROSITE" id="PS50196"/>
    </source>
</evidence>
<protein>
    <submittedName>
        <fullName evidence="6">RanBD1 domain-containing protein</fullName>
    </submittedName>
</protein>
<dbReference type="Proteomes" id="UP000046393">
    <property type="component" value="Unplaced"/>
</dbReference>
<dbReference type="PANTHER" id="PTHR23138">
    <property type="entry name" value="RAN BINDING PROTEIN"/>
    <property type="match status" value="1"/>
</dbReference>
<dbReference type="PROSITE" id="PS50196">
    <property type="entry name" value="RANBD1"/>
    <property type="match status" value="1"/>
</dbReference>
<evidence type="ECO:0000313" key="5">
    <source>
        <dbReference type="Proteomes" id="UP000046393"/>
    </source>
</evidence>
<dbReference type="WBParaSite" id="SMUV_0000328501-mRNA-1">
    <property type="protein sequence ID" value="SMUV_0000328501-mRNA-1"/>
    <property type="gene ID" value="SMUV_0000328501"/>
</dbReference>
<evidence type="ECO:0000256" key="2">
    <source>
        <dbReference type="ARBA" id="ARBA00023242"/>
    </source>
</evidence>
<keyword evidence="2" id="KW-0539">Nucleus</keyword>
<dbReference type="InterPro" id="IPR011993">
    <property type="entry name" value="PH-like_dom_sf"/>
</dbReference>
<dbReference type="AlphaFoldDB" id="A0A0N5AG55"/>
<name>A0A0N5AG55_9BILA</name>
<dbReference type="STRING" id="451379.A0A0N5AG55"/>
<dbReference type="GO" id="GO:0006611">
    <property type="term" value="P:protein export from nucleus"/>
    <property type="evidence" value="ECO:0007669"/>
    <property type="project" value="TreeGrafter"/>
</dbReference>
<evidence type="ECO:0000256" key="1">
    <source>
        <dbReference type="ARBA" id="ARBA00004123"/>
    </source>
</evidence>
<proteinExistence type="predicted"/>
<dbReference type="GO" id="GO:0005634">
    <property type="term" value="C:nucleus"/>
    <property type="evidence" value="ECO:0007669"/>
    <property type="project" value="UniProtKB-SubCell"/>
</dbReference>
<accession>A0A0N5AG55</accession>
<dbReference type="PANTHER" id="PTHR23138:SF142">
    <property type="entry name" value="RAN-BINDING PROTEIN 3B-RELATED"/>
    <property type="match status" value="1"/>
</dbReference>
<comment type="subcellular location">
    <subcellularLocation>
        <location evidence="1">Nucleus</location>
    </subcellularLocation>
</comment>
<dbReference type="CDD" id="cd13180">
    <property type="entry name" value="RanBD_RanBP3"/>
    <property type="match status" value="1"/>
</dbReference>
<organism evidence="5 6">
    <name type="scientific">Syphacia muris</name>
    <dbReference type="NCBI Taxonomy" id="451379"/>
    <lineage>
        <taxon>Eukaryota</taxon>
        <taxon>Metazoa</taxon>
        <taxon>Ecdysozoa</taxon>
        <taxon>Nematoda</taxon>
        <taxon>Chromadorea</taxon>
        <taxon>Rhabditida</taxon>
        <taxon>Spirurina</taxon>
        <taxon>Oxyuridomorpha</taxon>
        <taxon>Oxyuroidea</taxon>
        <taxon>Oxyuridae</taxon>
        <taxon>Syphacia</taxon>
    </lineage>
</organism>
<sequence>MSTKKPFAFKSSALSSTADELWSASKKVFKAGDTSIKLDLGKTLAEKSKTNVRPSDAVKTSGFVFGSKITERVIVDNKDGEKLPSGDATAPTQKEKVEVQPKTASAVFESVIKKATSSTTQTSSDTLENDGASTSIKVKDTLSQDNVTAKDTAAQAKTTNVVIATGEENEVNVYHASCKVYAFDSTQKKFVERGLTNLRINRCEDTKSCLEHRIVGRGSGNQRVIINSRVFPDMLLEKISAKRLKFSAQAPDSTLPTIFLAIASEFVIEQLYTTLHDIVGKIKNDVSRKRKGDEMSDSEEKKAKSIKN</sequence>
<dbReference type="Pfam" id="PF00638">
    <property type="entry name" value="Ran_BP1"/>
    <property type="match status" value="1"/>
</dbReference>
<dbReference type="InterPro" id="IPR000156">
    <property type="entry name" value="Ran_bind_dom"/>
</dbReference>
<dbReference type="Gene3D" id="2.30.29.30">
    <property type="entry name" value="Pleckstrin-homology domain (PH domain)/Phosphotyrosine-binding domain (PTB)"/>
    <property type="match status" value="1"/>
</dbReference>
<feature type="domain" description="RanBD1" evidence="4">
    <location>
        <begin position="163"/>
        <end position="240"/>
    </location>
</feature>
<dbReference type="SUPFAM" id="SSF50729">
    <property type="entry name" value="PH domain-like"/>
    <property type="match status" value="1"/>
</dbReference>
<keyword evidence="5" id="KW-1185">Reference proteome</keyword>
<evidence type="ECO:0000256" key="3">
    <source>
        <dbReference type="SAM" id="MobiDB-lite"/>
    </source>
</evidence>
<reference evidence="6" key="1">
    <citation type="submission" date="2017-02" db="UniProtKB">
        <authorList>
            <consortium name="WormBaseParasite"/>
        </authorList>
    </citation>
    <scope>IDENTIFICATION</scope>
</reference>
<evidence type="ECO:0000313" key="6">
    <source>
        <dbReference type="WBParaSite" id="SMUV_0000328501-mRNA-1"/>
    </source>
</evidence>